<feature type="region of interest" description="Disordered" evidence="3">
    <location>
        <begin position="150"/>
        <end position="178"/>
    </location>
</feature>
<keyword evidence="1 2" id="KW-0193">Cuticle</keyword>
<dbReference type="InterPro" id="IPR031311">
    <property type="entry name" value="CHIT_BIND_RR_consensus"/>
</dbReference>
<name>A0ABN7AM84_9HEMI</name>
<evidence type="ECO:0000256" key="3">
    <source>
        <dbReference type="SAM" id="MobiDB-lite"/>
    </source>
</evidence>
<feature type="compositionally biased region" description="Polar residues" evidence="3">
    <location>
        <begin position="78"/>
        <end position="90"/>
    </location>
</feature>
<dbReference type="InterPro" id="IPR000618">
    <property type="entry name" value="Insect_cuticle"/>
</dbReference>
<dbReference type="PANTHER" id="PTHR12236:SF95">
    <property type="entry name" value="CUTICULAR PROTEIN 76BD, ISOFORM C-RELATED"/>
    <property type="match status" value="1"/>
</dbReference>
<evidence type="ECO:0000313" key="5">
    <source>
        <dbReference type="EMBL" id="BES93335.1"/>
    </source>
</evidence>
<feature type="chain" id="PRO_5046258342" evidence="4">
    <location>
        <begin position="25"/>
        <end position="330"/>
    </location>
</feature>
<dbReference type="Pfam" id="PF00379">
    <property type="entry name" value="Chitin_bind_4"/>
    <property type="match status" value="1"/>
</dbReference>
<feature type="region of interest" description="Disordered" evidence="3">
    <location>
        <begin position="22"/>
        <end position="49"/>
    </location>
</feature>
<dbReference type="Proteomes" id="UP001307889">
    <property type="component" value="Chromosome 4"/>
</dbReference>
<evidence type="ECO:0000256" key="4">
    <source>
        <dbReference type="SAM" id="SignalP"/>
    </source>
</evidence>
<evidence type="ECO:0000256" key="2">
    <source>
        <dbReference type="PROSITE-ProRule" id="PRU00497"/>
    </source>
</evidence>
<dbReference type="EMBL" id="AP028912">
    <property type="protein sequence ID" value="BES93335.1"/>
    <property type="molecule type" value="Genomic_DNA"/>
</dbReference>
<gene>
    <name evidence="5" type="ORF">NTJ_06144</name>
</gene>
<evidence type="ECO:0000256" key="1">
    <source>
        <dbReference type="ARBA" id="ARBA00022460"/>
    </source>
</evidence>
<feature type="compositionally biased region" description="Basic and acidic residues" evidence="3">
    <location>
        <begin position="62"/>
        <end position="72"/>
    </location>
</feature>
<protein>
    <submittedName>
        <fullName evidence="5">Cuticle protein</fullName>
    </submittedName>
</protein>
<dbReference type="PROSITE" id="PS51155">
    <property type="entry name" value="CHIT_BIND_RR_2"/>
    <property type="match status" value="1"/>
</dbReference>
<feature type="signal peptide" evidence="4">
    <location>
        <begin position="1"/>
        <end position="24"/>
    </location>
</feature>
<keyword evidence="4" id="KW-0732">Signal</keyword>
<reference evidence="5 6" key="1">
    <citation type="submission" date="2023-09" db="EMBL/GenBank/DDBJ databases">
        <title>Nesidiocoris tenuis whole genome shotgun sequence.</title>
        <authorList>
            <person name="Shibata T."/>
            <person name="Shimoda M."/>
            <person name="Kobayashi T."/>
            <person name="Uehara T."/>
        </authorList>
    </citation>
    <scope>NUCLEOTIDE SEQUENCE [LARGE SCALE GENOMIC DNA]</scope>
    <source>
        <strain evidence="5 6">Japan</strain>
    </source>
</reference>
<dbReference type="PRINTS" id="PR00947">
    <property type="entry name" value="CUTICLE"/>
</dbReference>
<organism evidence="5 6">
    <name type="scientific">Nesidiocoris tenuis</name>
    <dbReference type="NCBI Taxonomy" id="355587"/>
    <lineage>
        <taxon>Eukaryota</taxon>
        <taxon>Metazoa</taxon>
        <taxon>Ecdysozoa</taxon>
        <taxon>Arthropoda</taxon>
        <taxon>Hexapoda</taxon>
        <taxon>Insecta</taxon>
        <taxon>Pterygota</taxon>
        <taxon>Neoptera</taxon>
        <taxon>Paraneoptera</taxon>
        <taxon>Hemiptera</taxon>
        <taxon>Heteroptera</taxon>
        <taxon>Panheteroptera</taxon>
        <taxon>Cimicomorpha</taxon>
        <taxon>Miridae</taxon>
        <taxon>Dicyphina</taxon>
        <taxon>Nesidiocoris</taxon>
    </lineage>
</organism>
<proteinExistence type="predicted"/>
<evidence type="ECO:0000313" key="6">
    <source>
        <dbReference type="Proteomes" id="UP001307889"/>
    </source>
</evidence>
<keyword evidence="6" id="KW-1185">Reference proteome</keyword>
<dbReference type="InterPro" id="IPR051217">
    <property type="entry name" value="Insect_Cuticle_Struc_Prot"/>
</dbReference>
<dbReference type="PANTHER" id="PTHR12236">
    <property type="entry name" value="STRUCTURAL CONTITUENT OF CUTICLE"/>
    <property type="match status" value="1"/>
</dbReference>
<dbReference type="PROSITE" id="PS00233">
    <property type="entry name" value="CHIT_BIND_RR_1"/>
    <property type="match status" value="1"/>
</dbReference>
<feature type="region of interest" description="Disordered" evidence="3">
    <location>
        <begin position="62"/>
        <end position="90"/>
    </location>
</feature>
<sequence length="330" mass="37509">MFLRLGLAVVVILAISSPLESAAAKKTRRPRLPAPTPIPHFEEHQTAEEAEAERLYRQQLEERDREEGDGGFEHFTAPHQSNGHQQNSYYNRYHNQGYAGHYNNGYRGGDYSSKGYIGQQGGSYAAQPLSHNDIGSGSQKYYNGYENLQETHSSPEEGYGNEYANYATNYSPSSEHGEADVGLQTYQQVHDVQHEQLQQQNYEEQLNNYHPQSHVEHYVEQSENSANSGKNKAYDEDGAYDYQKYHKDDEQVSHPKYTFKYGVEDHHTGDMKSAKEERDGDVVRGEYSLVEPDGSIRTVKYTADDKNGFNAVVHVHHGAKFQDIKDLGDY</sequence>
<feature type="compositionally biased region" description="Basic and acidic residues" evidence="3">
    <location>
        <begin position="40"/>
        <end position="49"/>
    </location>
</feature>
<accession>A0ABN7AM84</accession>